<dbReference type="PANTHER" id="PTHR11108:SF1">
    <property type="entry name" value="FERROCHELATASE, MITOCHONDRIAL"/>
    <property type="match status" value="1"/>
</dbReference>
<evidence type="ECO:0000256" key="10">
    <source>
        <dbReference type="RuleBase" id="RU000607"/>
    </source>
</evidence>
<comment type="subcellular location">
    <subcellularLocation>
        <location evidence="9 10">Cytoplasm</location>
    </subcellularLocation>
</comment>
<dbReference type="HOGENOM" id="CLU_018884_0_0_5"/>
<keyword evidence="6 9" id="KW-0456">Lyase</keyword>
<accession>A9D1H7</accession>
<name>A9D1H7_HOEPD</name>
<keyword evidence="5 9" id="KW-0350">Heme biosynthesis</keyword>
<evidence type="ECO:0000256" key="8">
    <source>
        <dbReference type="ARBA" id="ARBA00024536"/>
    </source>
</evidence>
<dbReference type="eggNOG" id="COG0276">
    <property type="taxonomic scope" value="Bacteria"/>
</dbReference>
<comment type="caution">
    <text evidence="11">The sequence shown here is derived from an EMBL/GenBank/DDBJ whole genome shotgun (WGS) entry which is preliminary data.</text>
</comment>
<dbReference type="EC" id="4.98.1.1" evidence="9 10"/>
<dbReference type="GO" id="GO:0046872">
    <property type="term" value="F:metal ion binding"/>
    <property type="evidence" value="ECO:0007669"/>
    <property type="project" value="UniProtKB-KW"/>
</dbReference>
<dbReference type="Proteomes" id="UP000004291">
    <property type="component" value="Chromosome"/>
</dbReference>
<dbReference type="InterPro" id="IPR019772">
    <property type="entry name" value="Ferrochelatase_AS"/>
</dbReference>
<evidence type="ECO:0000256" key="9">
    <source>
        <dbReference type="HAMAP-Rule" id="MF_00323"/>
    </source>
</evidence>
<dbReference type="GO" id="GO:0005737">
    <property type="term" value="C:cytoplasm"/>
    <property type="evidence" value="ECO:0007669"/>
    <property type="project" value="UniProtKB-SubCell"/>
</dbReference>
<dbReference type="PROSITE" id="PS00534">
    <property type="entry name" value="FERROCHELATASE"/>
    <property type="match status" value="1"/>
</dbReference>
<dbReference type="PANTHER" id="PTHR11108">
    <property type="entry name" value="FERROCHELATASE"/>
    <property type="match status" value="1"/>
</dbReference>
<organism evidence="11 12">
    <name type="scientific">Hoeflea phototrophica (strain DSM 17068 / NCIMB 14078 / DFL-43)</name>
    <dbReference type="NCBI Taxonomy" id="411684"/>
    <lineage>
        <taxon>Bacteria</taxon>
        <taxon>Pseudomonadati</taxon>
        <taxon>Pseudomonadota</taxon>
        <taxon>Alphaproteobacteria</taxon>
        <taxon>Hyphomicrobiales</taxon>
        <taxon>Rhizobiaceae</taxon>
        <taxon>Hoeflea</taxon>
    </lineage>
</organism>
<dbReference type="GO" id="GO:0004325">
    <property type="term" value="F:ferrochelatase activity"/>
    <property type="evidence" value="ECO:0007669"/>
    <property type="project" value="UniProtKB-UniRule"/>
</dbReference>
<feature type="binding site" evidence="9">
    <location>
        <position position="309"/>
    </location>
    <ligand>
        <name>Fe(2+)</name>
        <dbReference type="ChEBI" id="CHEBI:29033"/>
    </ligand>
</feature>
<evidence type="ECO:0000256" key="5">
    <source>
        <dbReference type="ARBA" id="ARBA00023133"/>
    </source>
</evidence>
<dbReference type="CDD" id="cd00419">
    <property type="entry name" value="Ferrochelatase_C"/>
    <property type="match status" value="1"/>
</dbReference>
<proteinExistence type="inferred from homology"/>
<keyword evidence="4 9" id="KW-0408">Iron</keyword>
<sequence>MDATLNTHVMLSDDTSRVVGELPPEHPPVKIQKVGVLLVNLGTPDGTDYRSMRRYLKEFLTDKRVIEWPRALWYPILFGIVLNTRPKRVGKAYEEIWNKDLDESYLRTYTRNQSDMLGQALAGHPSIMVEWAMRYGQPSIPDKLQALKDAGCDRIVLFPLYPQYAAATTATVNDKAFQAMMDMRWQPALRTVPPYHDDPAYIEAIAQSIETHLASLDWEPEIVLTSFHGIPQSYFLKGDPYHCQCLKTARLVRERLGWSKEKLMPTFQSRFGPEEWLQPYTDKTVEKLAQDGVKRIAVINPGFVSDCLETLEEIAGEAGELFHENGGEHFTHIPCLNDSPAGMQVIETIVRRELQGWI</sequence>
<dbReference type="NCBIfam" id="TIGR00109">
    <property type="entry name" value="hemH"/>
    <property type="match status" value="1"/>
</dbReference>
<evidence type="ECO:0000256" key="2">
    <source>
        <dbReference type="ARBA" id="ARBA00022490"/>
    </source>
</evidence>
<evidence type="ECO:0000256" key="4">
    <source>
        <dbReference type="ARBA" id="ARBA00023004"/>
    </source>
</evidence>
<dbReference type="InterPro" id="IPR033659">
    <property type="entry name" value="Ferrochelatase_N"/>
</dbReference>
<comment type="function">
    <text evidence="9 10">Catalyzes the ferrous insertion into protoporphyrin IX.</text>
</comment>
<comment type="similarity">
    <text evidence="1 9 10">Belongs to the ferrochelatase family.</text>
</comment>
<reference evidence="11 12" key="2">
    <citation type="submission" date="2012-06" db="EMBL/GenBank/DDBJ databases">
        <authorList>
            <person name="Fiebig A."/>
        </authorList>
    </citation>
    <scope>NUCLEOTIDE SEQUENCE [LARGE SCALE GENOMIC DNA]</scope>
    <source>
        <strain evidence="11 12">DFL-43</strain>
    </source>
</reference>
<dbReference type="AlphaFoldDB" id="A9D1H7"/>
<dbReference type="EMBL" id="ABIA03000004">
    <property type="protein sequence ID" value="EDQ34439.1"/>
    <property type="molecule type" value="Genomic_DNA"/>
</dbReference>
<dbReference type="CDD" id="cd03411">
    <property type="entry name" value="Ferrochelatase_N"/>
    <property type="match status" value="1"/>
</dbReference>
<comment type="pathway">
    <text evidence="9 10">Porphyrin-containing compound metabolism; protoheme biosynthesis; protoheme from protoporphyrin-IX: step 1/1.</text>
</comment>
<reference evidence="11 12" key="1">
    <citation type="submission" date="2007-10" db="EMBL/GenBank/DDBJ databases">
        <authorList>
            <person name="Wagner-Dobler I."/>
            <person name="Ferriera S."/>
            <person name="Johnson J."/>
            <person name="Kravitz S."/>
            <person name="Beeson K."/>
            <person name="Sutton G."/>
            <person name="Rogers Y.-H."/>
            <person name="Friedman R."/>
            <person name="Frazier M."/>
            <person name="Venter J.C."/>
        </authorList>
    </citation>
    <scope>NUCLEOTIDE SEQUENCE [LARGE SCALE GENOMIC DNA]</scope>
    <source>
        <strain evidence="11 12">DFL-43</strain>
    </source>
</reference>
<evidence type="ECO:0000256" key="7">
    <source>
        <dbReference type="ARBA" id="ARBA00023244"/>
    </source>
</evidence>
<evidence type="ECO:0000313" key="12">
    <source>
        <dbReference type="Proteomes" id="UP000004291"/>
    </source>
</evidence>
<comment type="catalytic activity">
    <reaction evidence="8">
        <text>Fe-coproporphyrin III + 2 H(+) = coproporphyrin III + Fe(2+)</text>
        <dbReference type="Rhea" id="RHEA:49572"/>
        <dbReference type="ChEBI" id="CHEBI:15378"/>
        <dbReference type="ChEBI" id="CHEBI:29033"/>
        <dbReference type="ChEBI" id="CHEBI:68438"/>
        <dbReference type="ChEBI" id="CHEBI:131725"/>
        <dbReference type="EC" id="4.99.1.9"/>
    </reaction>
    <physiologicalReaction direction="right-to-left" evidence="8">
        <dbReference type="Rhea" id="RHEA:49574"/>
    </physiologicalReaction>
</comment>
<feature type="binding site" evidence="9">
    <location>
        <position position="228"/>
    </location>
    <ligand>
        <name>Fe(2+)</name>
        <dbReference type="ChEBI" id="CHEBI:29033"/>
    </ligand>
</feature>
<dbReference type="UniPathway" id="UPA00252">
    <property type="reaction ID" value="UER00325"/>
</dbReference>
<evidence type="ECO:0000313" key="11">
    <source>
        <dbReference type="EMBL" id="EDQ34439.1"/>
    </source>
</evidence>
<keyword evidence="12" id="KW-1185">Reference proteome</keyword>
<evidence type="ECO:0000256" key="1">
    <source>
        <dbReference type="ARBA" id="ARBA00007718"/>
    </source>
</evidence>
<dbReference type="FunFam" id="3.40.50.1400:FF:000002">
    <property type="entry name" value="Ferrochelatase"/>
    <property type="match status" value="1"/>
</dbReference>
<dbReference type="HAMAP" id="MF_00323">
    <property type="entry name" value="Ferrochelatase"/>
    <property type="match status" value="1"/>
</dbReference>
<evidence type="ECO:0000256" key="6">
    <source>
        <dbReference type="ARBA" id="ARBA00023239"/>
    </source>
</evidence>
<dbReference type="InterPro" id="IPR033644">
    <property type="entry name" value="Ferrochelatase_C"/>
</dbReference>
<dbReference type="Gene3D" id="3.40.50.1400">
    <property type="match status" value="2"/>
</dbReference>
<dbReference type="Pfam" id="PF00762">
    <property type="entry name" value="Ferrochelatase"/>
    <property type="match status" value="1"/>
</dbReference>
<gene>
    <name evidence="9" type="primary">hemH</name>
    <name evidence="11" type="ORF">HPDFL43_15617</name>
</gene>
<dbReference type="SUPFAM" id="SSF53800">
    <property type="entry name" value="Chelatase"/>
    <property type="match status" value="1"/>
</dbReference>
<dbReference type="GO" id="GO:0006783">
    <property type="term" value="P:heme biosynthetic process"/>
    <property type="evidence" value="ECO:0007669"/>
    <property type="project" value="UniProtKB-UniRule"/>
</dbReference>
<dbReference type="STRING" id="411684.HPDFL43_15617"/>
<keyword evidence="7 9" id="KW-0627">Porphyrin biosynthesis</keyword>
<dbReference type="InterPro" id="IPR001015">
    <property type="entry name" value="Ferrochelatase"/>
</dbReference>
<comment type="catalytic activity">
    <reaction evidence="9 10">
        <text>heme b + 2 H(+) = protoporphyrin IX + Fe(2+)</text>
        <dbReference type="Rhea" id="RHEA:22584"/>
        <dbReference type="ChEBI" id="CHEBI:15378"/>
        <dbReference type="ChEBI" id="CHEBI:29033"/>
        <dbReference type="ChEBI" id="CHEBI:57306"/>
        <dbReference type="ChEBI" id="CHEBI:60344"/>
        <dbReference type="EC" id="4.98.1.1"/>
    </reaction>
</comment>
<keyword evidence="3 9" id="KW-0479">Metal-binding</keyword>
<protein>
    <recommendedName>
        <fullName evidence="9 10">Ferrochelatase</fullName>
        <ecNumber evidence="9 10">4.98.1.1</ecNumber>
    </recommendedName>
    <alternativeName>
        <fullName evidence="9">Heme synthase</fullName>
    </alternativeName>
    <alternativeName>
        <fullName evidence="9">Protoheme ferro-lyase</fullName>
    </alternativeName>
</protein>
<keyword evidence="2 9" id="KW-0963">Cytoplasm</keyword>
<evidence type="ECO:0000256" key="3">
    <source>
        <dbReference type="ARBA" id="ARBA00022723"/>
    </source>
</evidence>